<evidence type="ECO:0000259" key="6">
    <source>
        <dbReference type="Pfam" id="PF02836"/>
    </source>
</evidence>
<dbReference type="Pfam" id="PF02837">
    <property type="entry name" value="Glyco_hydro_2_N"/>
    <property type="match status" value="1"/>
</dbReference>
<evidence type="ECO:0000256" key="2">
    <source>
        <dbReference type="ARBA" id="ARBA00022801"/>
    </source>
</evidence>
<dbReference type="InterPro" id="IPR006102">
    <property type="entry name" value="Ig-like_GH2"/>
</dbReference>
<dbReference type="InterPro" id="IPR013783">
    <property type="entry name" value="Ig-like_fold"/>
</dbReference>
<dbReference type="InterPro" id="IPR006101">
    <property type="entry name" value="Glyco_hydro_2"/>
</dbReference>
<dbReference type="InterPro" id="IPR008979">
    <property type="entry name" value="Galactose-bd-like_sf"/>
</dbReference>
<dbReference type="CAZy" id="GH2">
    <property type="family name" value="Glycoside Hydrolase Family 2"/>
</dbReference>
<dbReference type="PANTHER" id="PTHR42732:SF1">
    <property type="entry name" value="BETA-MANNOSIDASE"/>
    <property type="match status" value="1"/>
</dbReference>
<dbReference type="PANTHER" id="PTHR42732">
    <property type="entry name" value="BETA-GALACTOSIDASE"/>
    <property type="match status" value="1"/>
</dbReference>
<evidence type="ECO:0000256" key="1">
    <source>
        <dbReference type="ARBA" id="ARBA00007401"/>
    </source>
</evidence>
<protein>
    <submittedName>
        <fullName evidence="8">Beta-galactosidase</fullName>
        <ecNumber evidence="8">3.2.1.23</ecNumber>
    </submittedName>
</protein>
<dbReference type="InterPro" id="IPR036156">
    <property type="entry name" value="Beta-gal/glucu_dom_sf"/>
</dbReference>
<dbReference type="GO" id="GO:0004565">
    <property type="term" value="F:beta-galactosidase activity"/>
    <property type="evidence" value="ECO:0007669"/>
    <property type="project" value="UniProtKB-EC"/>
</dbReference>
<dbReference type="GO" id="GO:0005975">
    <property type="term" value="P:carbohydrate metabolic process"/>
    <property type="evidence" value="ECO:0007669"/>
    <property type="project" value="InterPro"/>
</dbReference>
<evidence type="ECO:0000313" key="8">
    <source>
        <dbReference type="EMBL" id="ACT93826.1"/>
    </source>
</evidence>
<keyword evidence="2 8" id="KW-0378">Hydrolase</keyword>
<dbReference type="Pfam" id="PF02836">
    <property type="entry name" value="Glyco_hydro_2_C"/>
    <property type="match status" value="1"/>
</dbReference>
<dbReference type="SUPFAM" id="SSF49785">
    <property type="entry name" value="Galactose-binding domain-like"/>
    <property type="match status" value="1"/>
</dbReference>
<dbReference type="Pfam" id="PF00703">
    <property type="entry name" value="Glyco_hydro_2"/>
    <property type="match status" value="1"/>
</dbReference>
<dbReference type="HOGENOM" id="CLU_006501_6_3_10"/>
<organism evidence="8 9">
    <name type="scientific">Dyadobacter fermentans (strain ATCC 700827 / DSM 18053 / CIP 107007 / KCTC 52180 / NS114)</name>
    <dbReference type="NCBI Taxonomy" id="471854"/>
    <lineage>
        <taxon>Bacteria</taxon>
        <taxon>Pseudomonadati</taxon>
        <taxon>Bacteroidota</taxon>
        <taxon>Cytophagia</taxon>
        <taxon>Cytophagales</taxon>
        <taxon>Spirosomataceae</taxon>
        <taxon>Dyadobacter</taxon>
    </lineage>
</organism>
<keyword evidence="9" id="KW-1185">Reference proteome</keyword>
<dbReference type="KEGG" id="dfe:Dfer_2609"/>
<dbReference type="Gene3D" id="2.60.40.10">
    <property type="entry name" value="Immunoglobulins"/>
    <property type="match status" value="1"/>
</dbReference>
<evidence type="ECO:0000259" key="5">
    <source>
        <dbReference type="Pfam" id="PF00703"/>
    </source>
</evidence>
<reference evidence="8 9" key="1">
    <citation type="journal article" date="2009" name="Stand. Genomic Sci.">
        <title>Complete genome sequence of Dyadobacter fermentans type strain (NS114).</title>
        <authorList>
            <person name="Lang E."/>
            <person name="Lapidus A."/>
            <person name="Chertkov O."/>
            <person name="Brettin T."/>
            <person name="Detter J.C."/>
            <person name="Han C."/>
            <person name="Copeland A."/>
            <person name="Glavina Del Rio T."/>
            <person name="Nolan M."/>
            <person name="Chen F."/>
            <person name="Lucas S."/>
            <person name="Tice H."/>
            <person name="Cheng J.F."/>
            <person name="Land M."/>
            <person name="Hauser L."/>
            <person name="Chang Y.J."/>
            <person name="Jeffries C.D."/>
            <person name="Kopitz M."/>
            <person name="Bruce D."/>
            <person name="Goodwin L."/>
            <person name="Pitluck S."/>
            <person name="Ovchinnikova G."/>
            <person name="Pati A."/>
            <person name="Ivanova N."/>
            <person name="Mavrommatis K."/>
            <person name="Chen A."/>
            <person name="Palaniappan K."/>
            <person name="Chain P."/>
            <person name="Bristow J."/>
            <person name="Eisen J.A."/>
            <person name="Markowitz V."/>
            <person name="Hugenholtz P."/>
            <person name="Goker M."/>
            <person name="Rohde M."/>
            <person name="Kyrpides N.C."/>
            <person name="Klenk H.P."/>
        </authorList>
    </citation>
    <scope>NUCLEOTIDE SEQUENCE [LARGE SCALE GENOMIC DNA]</scope>
    <source>
        <strain evidence="9">ATCC 700827 / DSM 18053 / CIP 107007 / KCTC 52180 / NS114</strain>
    </source>
</reference>
<feature type="domain" description="Glycosyl hydrolases family 2 sugar binding" evidence="7">
    <location>
        <begin position="96"/>
        <end position="254"/>
    </location>
</feature>
<accession>C6W2H2</accession>
<dbReference type="InterPro" id="IPR006104">
    <property type="entry name" value="Glyco_hydro_2_N"/>
</dbReference>
<dbReference type="InterPro" id="IPR051913">
    <property type="entry name" value="GH2_Domain-Containing"/>
</dbReference>
<evidence type="ECO:0000313" key="9">
    <source>
        <dbReference type="Proteomes" id="UP000002011"/>
    </source>
</evidence>
<gene>
    <name evidence="8" type="ordered locus">Dfer_2609</name>
</gene>
<feature type="region of interest" description="Disordered" evidence="4">
    <location>
        <begin position="63"/>
        <end position="84"/>
    </location>
</feature>
<dbReference type="AlphaFoldDB" id="C6W2H2"/>
<dbReference type="PRINTS" id="PR00132">
    <property type="entry name" value="GLHYDRLASE2"/>
</dbReference>
<dbReference type="Gene3D" id="3.20.20.80">
    <property type="entry name" value="Glycosidases"/>
    <property type="match status" value="1"/>
</dbReference>
<comment type="similarity">
    <text evidence="1">Belongs to the glycosyl hydrolase 2 family.</text>
</comment>
<dbReference type="EMBL" id="CP001619">
    <property type="protein sequence ID" value="ACT93826.1"/>
    <property type="molecule type" value="Genomic_DNA"/>
</dbReference>
<proteinExistence type="inferred from homology"/>
<keyword evidence="3 8" id="KW-0326">Glycosidase</keyword>
<dbReference type="STRING" id="471854.Dfer_2609"/>
<feature type="domain" description="Glycoside hydrolase family 2 catalytic" evidence="6">
    <location>
        <begin position="367"/>
        <end position="582"/>
    </location>
</feature>
<dbReference type="SUPFAM" id="SSF51445">
    <property type="entry name" value="(Trans)glycosidases"/>
    <property type="match status" value="1"/>
</dbReference>
<evidence type="ECO:0000256" key="4">
    <source>
        <dbReference type="SAM" id="MobiDB-lite"/>
    </source>
</evidence>
<feature type="domain" description="Glycoside hydrolase family 2 immunoglobulin-like beta-sandwich" evidence="5">
    <location>
        <begin position="260"/>
        <end position="365"/>
    </location>
</feature>
<dbReference type="InterPro" id="IPR006103">
    <property type="entry name" value="Glyco_hydro_2_cat"/>
</dbReference>
<dbReference type="Proteomes" id="UP000002011">
    <property type="component" value="Chromosome"/>
</dbReference>
<dbReference type="eggNOG" id="COG3250">
    <property type="taxonomic scope" value="Bacteria"/>
</dbReference>
<dbReference type="InterPro" id="IPR017853">
    <property type="entry name" value="GH"/>
</dbReference>
<sequence length="738" mass="82906">MVKMPSDMQQQYERDDAGIKLKINLSKNIITTERHHIMKRLTLLASSLLLTLTCTQLAAQPGAAQPNAAQPNAAQPGAAQQNAPRYHIRQHDAIPLHGEWWFLLDPAGLGMANEWYKGINAQESRQDKVTVPHCFSTDRRYEFYSGMAWYRKNFAWKKTTGKRVILHFDGAYYQTNVWVNGQKVGEHEGGYTPFSFDVTEQLKDGDNLLVVAVDNDTWKTNTIPGIKDTGNVNDGFIGWVNYGGIIRPVYLTIEPEVYAENVKIEPIPDLAKGTAVVKAKIRVRNASGAAATPKMAFVVSQETKPLPLKWKTNAASIPAGRTAILEAEATLTAAQTKLWDLDQPNLYELKTIVGTDTLASNFGIREVKVSGTQILLNGKPIKVGGGNRVIDYPGLGSVEPDWLIEKDFKLMKEAGMEFQRLTHYTPSEYFYDLADRYGMLIITEAGNWQLTPKQMDNDSMRTKFRSQFREMAERDWNHPSVIAYSVGNEYQSTTASGQRWTKDMIAYARELDPTRLYTFATMLLNRLPAKPEDEASQYVDFVSTNTYGGHAKSLDHINKLYPNKPVFISEWGTRSDGKGGEAGQAQHLSDVMVEIRKRPFVVGASWWTYNDYRSKLFGTNVNGFRPWGIVGPERQERLAYPVHQKEFSHVIVEKASFKTGDQGVHQLVLKVTSRGDFPARPIKNYTMNVGETSIALPEINPGESKEITVPIRGFDKQIHITVSKPTGFITTQTDIDLN</sequence>
<evidence type="ECO:0000256" key="3">
    <source>
        <dbReference type="ARBA" id="ARBA00023295"/>
    </source>
</evidence>
<name>C6W2H2_DYAFD</name>
<dbReference type="SUPFAM" id="SSF49303">
    <property type="entry name" value="beta-Galactosidase/glucuronidase domain"/>
    <property type="match status" value="1"/>
</dbReference>
<dbReference type="EC" id="3.2.1.23" evidence="8"/>
<evidence type="ECO:0000259" key="7">
    <source>
        <dbReference type="Pfam" id="PF02837"/>
    </source>
</evidence>
<dbReference type="Gene3D" id="2.60.120.260">
    <property type="entry name" value="Galactose-binding domain-like"/>
    <property type="match status" value="1"/>
</dbReference>